<keyword evidence="1" id="KW-0472">Membrane</keyword>
<dbReference type="Pfam" id="PF07331">
    <property type="entry name" value="TctB"/>
    <property type="match status" value="1"/>
</dbReference>
<keyword evidence="1" id="KW-1133">Transmembrane helix</keyword>
<feature type="transmembrane region" description="Helical" evidence="1">
    <location>
        <begin position="41"/>
        <end position="60"/>
    </location>
</feature>
<dbReference type="EMBL" id="JAQQCF010000079">
    <property type="protein sequence ID" value="MFM0642503.1"/>
    <property type="molecule type" value="Genomic_DNA"/>
</dbReference>
<gene>
    <name evidence="3" type="ORF">PQQ63_38165</name>
</gene>
<organism evidence="3 4">
    <name type="scientific">Paraburkholderia metrosideri</name>
    <dbReference type="NCBI Taxonomy" id="580937"/>
    <lineage>
        <taxon>Bacteria</taxon>
        <taxon>Pseudomonadati</taxon>
        <taxon>Pseudomonadota</taxon>
        <taxon>Betaproteobacteria</taxon>
        <taxon>Burkholderiales</taxon>
        <taxon>Burkholderiaceae</taxon>
        <taxon>Paraburkholderia</taxon>
    </lineage>
</organism>
<evidence type="ECO:0000313" key="3">
    <source>
        <dbReference type="EMBL" id="MFM0642503.1"/>
    </source>
</evidence>
<reference evidence="3 4" key="1">
    <citation type="journal article" date="2024" name="Chem. Sci.">
        <title>Discovery of megapolipeptins by genome mining of a Burkholderiales bacteria collection.</title>
        <authorList>
            <person name="Paulo B.S."/>
            <person name="Recchia M.J.J."/>
            <person name="Lee S."/>
            <person name="Fergusson C.H."/>
            <person name="Romanowski S.B."/>
            <person name="Hernandez A."/>
            <person name="Krull N."/>
            <person name="Liu D.Y."/>
            <person name="Cavanagh H."/>
            <person name="Bos A."/>
            <person name="Gray C.A."/>
            <person name="Murphy B.T."/>
            <person name="Linington R.G."/>
            <person name="Eustaquio A.S."/>
        </authorList>
    </citation>
    <scope>NUCLEOTIDE SEQUENCE [LARGE SCALE GENOMIC DNA]</scope>
    <source>
        <strain evidence="3 4">RL17-338-BIC-A</strain>
    </source>
</reference>
<sequence>MEKQVNKNRGDYFGGTLMFLIGLGAMLRGRSYHIGTLTDMGAGFFPVALGVIIALAGIALVVSARLSTLKEVEEKLTPEWAAWICILAGIAAFVILGRYGGLVPATFAIVFISALGDRQNTWKSALVLAFGMVVLAVVVFWWALQLQFPLFSWG</sequence>
<feature type="transmembrane region" description="Helical" evidence="1">
    <location>
        <begin position="80"/>
        <end position="113"/>
    </location>
</feature>
<comment type="caution">
    <text evidence="3">The sequence shown here is derived from an EMBL/GenBank/DDBJ whole genome shotgun (WGS) entry which is preliminary data.</text>
</comment>
<name>A0ABW9E5B5_9BURK</name>
<accession>A0ABW9E5B5</accession>
<keyword evidence="4" id="KW-1185">Reference proteome</keyword>
<dbReference type="RefSeq" id="WP_408241978.1">
    <property type="nucleotide sequence ID" value="NZ_JAQQCF010000079.1"/>
</dbReference>
<feature type="domain" description="DUF1468" evidence="2">
    <location>
        <begin position="16"/>
        <end position="149"/>
    </location>
</feature>
<keyword evidence="1" id="KW-0812">Transmembrane</keyword>
<feature type="transmembrane region" description="Helical" evidence="1">
    <location>
        <begin position="125"/>
        <end position="144"/>
    </location>
</feature>
<dbReference type="Proteomes" id="UP001629432">
    <property type="component" value="Unassembled WGS sequence"/>
</dbReference>
<proteinExistence type="predicted"/>
<evidence type="ECO:0000256" key="1">
    <source>
        <dbReference type="SAM" id="Phobius"/>
    </source>
</evidence>
<feature type="transmembrane region" description="Helical" evidence="1">
    <location>
        <begin position="12"/>
        <end position="29"/>
    </location>
</feature>
<protein>
    <submittedName>
        <fullName evidence="3">Tripartite tricarboxylate transporter TctB family protein</fullName>
    </submittedName>
</protein>
<evidence type="ECO:0000259" key="2">
    <source>
        <dbReference type="Pfam" id="PF07331"/>
    </source>
</evidence>
<dbReference type="InterPro" id="IPR009936">
    <property type="entry name" value="DUF1468"/>
</dbReference>
<evidence type="ECO:0000313" key="4">
    <source>
        <dbReference type="Proteomes" id="UP001629432"/>
    </source>
</evidence>